<protein>
    <submittedName>
        <fullName evidence="3">GNAT family N-acetyltransferase</fullName>
    </submittedName>
</protein>
<dbReference type="OrthoDB" id="9804948at2"/>
<keyword evidence="4" id="KW-1185">Reference proteome</keyword>
<reference evidence="3 4" key="3">
    <citation type="journal article" date="2019" name="Int. J. Syst. Evol. Microbiol.">
        <title>Anaerobacillus isosaccharinicus sp. nov., an alkaliphilic bacterium which degrades isosaccharinic acid.</title>
        <authorList>
            <person name="Bassil N.M."/>
            <person name="Lloyd J.R."/>
        </authorList>
    </citation>
    <scope>NUCLEOTIDE SEQUENCE [LARGE SCALE GENOMIC DNA]</scope>
    <source>
        <strain evidence="3 4">NB2006</strain>
    </source>
</reference>
<evidence type="ECO:0000313" key="4">
    <source>
        <dbReference type="Proteomes" id="UP000180175"/>
    </source>
</evidence>
<dbReference type="EMBL" id="LQXD01000197">
    <property type="protein sequence ID" value="OIJ04739.1"/>
    <property type="molecule type" value="Genomic_DNA"/>
</dbReference>
<organism evidence="2 4">
    <name type="scientific">Anaerobacillus isosaccharinicus</name>
    <dbReference type="NCBI Taxonomy" id="1532552"/>
    <lineage>
        <taxon>Bacteria</taxon>
        <taxon>Bacillati</taxon>
        <taxon>Bacillota</taxon>
        <taxon>Bacilli</taxon>
        <taxon>Bacillales</taxon>
        <taxon>Bacillaceae</taxon>
        <taxon>Anaerobacillus</taxon>
    </lineage>
</organism>
<dbReference type="CDD" id="cd04301">
    <property type="entry name" value="NAT_SF"/>
    <property type="match status" value="1"/>
</dbReference>
<accession>A0A1S2KX31</accession>
<dbReference type="Pfam" id="PF13527">
    <property type="entry name" value="Acetyltransf_9"/>
    <property type="match status" value="1"/>
</dbReference>
<dbReference type="Proteomes" id="UP000180175">
    <property type="component" value="Chromosome"/>
</dbReference>
<dbReference type="SUPFAM" id="SSF55729">
    <property type="entry name" value="Acyl-CoA N-acyltransferases (Nat)"/>
    <property type="match status" value="1"/>
</dbReference>
<dbReference type="EMBL" id="CP063356">
    <property type="protein sequence ID" value="QOY34998.1"/>
    <property type="molecule type" value="Genomic_DNA"/>
</dbReference>
<reference evidence="3" key="4">
    <citation type="submission" date="2020-10" db="EMBL/GenBank/DDBJ databases">
        <authorList>
            <person name="Bassil N.M."/>
            <person name="Lloyd J.R."/>
        </authorList>
    </citation>
    <scope>NUCLEOTIDE SEQUENCE</scope>
    <source>
        <strain evidence="3">NB2006</strain>
    </source>
</reference>
<name>A0A1S2KX31_9BACI</name>
<keyword evidence="3" id="KW-0808">Transferase</keyword>
<dbReference type="RefSeq" id="WP_071319156.1">
    <property type="nucleotide sequence ID" value="NZ_CP063356.2"/>
</dbReference>
<sequence length="289" mass="33830">MNSLTFIKDYRDNDTFRASFNELAKTTFNIDFEPWYQKGFWNDRYVCYSFLDGGKIVANVSVSKMEMMIKGELKQAIQIGTVMTHPDYRKQGLSGRLMTNVIEEYELGYDLFFLFSDEDVSPFYQKFGFTQITETQFSVAVQSSRQIYQPRQLDLQKDKQMILDYYGNTQPSYRFDIQKGEHVLGFYGVHGFGNHFYYLDALDTVVLYQTKENTLHLYGVFTDQDILFKDLMDYFATEKITEVVFHFTPNFKDLLPEAQPLLTTDDIFHVRTAGVSFPNQFKFPLIAHA</sequence>
<feature type="domain" description="N-acetyltransferase" evidence="1">
    <location>
        <begin position="8"/>
        <end position="160"/>
    </location>
</feature>
<evidence type="ECO:0000313" key="2">
    <source>
        <dbReference type="EMBL" id="OIJ04739.1"/>
    </source>
</evidence>
<evidence type="ECO:0000313" key="3">
    <source>
        <dbReference type="EMBL" id="QOY34998.1"/>
    </source>
</evidence>
<proteinExistence type="predicted"/>
<reference evidence="3 4" key="2">
    <citation type="journal article" date="2017" name="Genome Announc.">
        <title>Draft Genome Sequences of Four Alkaliphilic Bacteria Belonging to the Anaerobacillus Genus.</title>
        <authorList>
            <person name="Bassil N.M."/>
            <person name="Lloyd J.R."/>
        </authorList>
    </citation>
    <scope>NUCLEOTIDE SEQUENCE [LARGE SCALE GENOMIC DNA]</scope>
    <source>
        <strain evidence="3 4">NB2006</strain>
    </source>
</reference>
<dbReference type="GO" id="GO:0016747">
    <property type="term" value="F:acyltransferase activity, transferring groups other than amino-acyl groups"/>
    <property type="evidence" value="ECO:0007669"/>
    <property type="project" value="InterPro"/>
</dbReference>
<reference evidence="2 4" key="1">
    <citation type="submission" date="2016-10" db="EMBL/GenBank/DDBJ databases">
        <title>Draft genome sequences of four alkaliphilic bacteria belonging to the Anaerobacillus genus.</title>
        <authorList>
            <person name="Bassil N.M."/>
            <person name="Lloyd J.R."/>
        </authorList>
    </citation>
    <scope>NUCLEOTIDE SEQUENCE [LARGE SCALE GENOMIC DNA]</scope>
    <source>
        <strain evidence="2 4">NB2006</strain>
    </source>
</reference>
<dbReference type="InterPro" id="IPR016181">
    <property type="entry name" value="Acyl_CoA_acyltransferase"/>
</dbReference>
<dbReference type="InterPro" id="IPR000182">
    <property type="entry name" value="GNAT_dom"/>
</dbReference>
<gene>
    <name evidence="3" type="ORF">AWH56_020135</name>
    <name evidence="2" type="ORF">AWH56_22470</name>
</gene>
<dbReference type="KEGG" id="aia:AWH56_020135"/>
<evidence type="ECO:0000259" key="1">
    <source>
        <dbReference type="PROSITE" id="PS51186"/>
    </source>
</evidence>
<dbReference type="AlphaFoldDB" id="A0A1S2KX31"/>
<dbReference type="PROSITE" id="PS51186">
    <property type="entry name" value="GNAT"/>
    <property type="match status" value="1"/>
</dbReference>
<dbReference type="Gene3D" id="3.40.630.30">
    <property type="match status" value="1"/>
</dbReference>